<organism evidence="3 4">
    <name type="scientific">Byssothecium circinans</name>
    <dbReference type="NCBI Taxonomy" id="147558"/>
    <lineage>
        <taxon>Eukaryota</taxon>
        <taxon>Fungi</taxon>
        <taxon>Dikarya</taxon>
        <taxon>Ascomycota</taxon>
        <taxon>Pezizomycotina</taxon>
        <taxon>Dothideomycetes</taxon>
        <taxon>Pleosporomycetidae</taxon>
        <taxon>Pleosporales</taxon>
        <taxon>Massarineae</taxon>
        <taxon>Massarinaceae</taxon>
        <taxon>Byssothecium</taxon>
    </lineage>
</organism>
<dbReference type="PANTHER" id="PTHR28019:SF7">
    <property type="entry name" value="SUR7 PROTEIN"/>
    <property type="match status" value="1"/>
</dbReference>
<dbReference type="InterPro" id="IPR009571">
    <property type="entry name" value="SUR7/Rim9-like_fungi"/>
</dbReference>
<dbReference type="EMBL" id="ML976983">
    <property type="protein sequence ID" value="KAF1960469.1"/>
    <property type="molecule type" value="Genomic_DNA"/>
</dbReference>
<dbReference type="AlphaFoldDB" id="A0A6A5U903"/>
<name>A0A6A5U903_9PLEO</name>
<keyword evidence="2" id="KW-0472">Membrane</keyword>
<evidence type="ECO:0000256" key="2">
    <source>
        <dbReference type="SAM" id="Phobius"/>
    </source>
</evidence>
<dbReference type="GO" id="GO:0031505">
    <property type="term" value="P:fungal-type cell wall organization"/>
    <property type="evidence" value="ECO:0007669"/>
    <property type="project" value="TreeGrafter"/>
</dbReference>
<evidence type="ECO:0000313" key="3">
    <source>
        <dbReference type="EMBL" id="KAF1960469.1"/>
    </source>
</evidence>
<keyword evidence="2" id="KW-1133">Transmembrane helix</keyword>
<dbReference type="GO" id="GO:0005886">
    <property type="term" value="C:plasma membrane"/>
    <property type="evidence" value="ECO:0007669"/>
    <property type="project" value="InterPro"/>
</dbReference>
<keyword evidence="4" id="KW-1185">Reference proteome</keyword>
<feature type="transmembrane region" description="Helical" evidence="2">
    <location>
        <begin position="63"/>
        <end position="84"/>
    </location>
</feature>
<dbReference type="GO" id="GO:0051285">
    <property type="term" value="C:cell cortex of cell tip"/>
    <property type="evidence" value="ECO:0007669"/>
    <property type="project" value="TreeGrafter"/>
</dbReference>
<keyword evidence="2" id="KW-0812">Transmembrane</keyword>
<feature type="transmembrane region" description="Helical" evidence="2">
    <location>
        <begin position="294"/>
        <end position="318"/>
    </location>
</feature>
<proteinExistence type="predicted"/>
<dbReference type="InterPro" id="IPR052413">
    <property type="entry name" value="SUR7_domain"/>
</dbReference>
<sequence>MPPHVFPSRGLRTPQSLLQQNGYYFDDKIVVEPDMDPRKSIQRALPRRPTTTKTFMRNLRFSALLTFTAGLVVFVLGLLVILAGKRPGQLEGQFVLKLNTSRVGEDIIRFERASATTSATPTATTTQATNPLGPFGIFPTTSPLNPQNPNNPLNGILNTLTDSINNGLGDAVNTLIEGLVDQTGVQDFYYIYLNNVCQASIANGTEANDDGVTITKCQSSHDAFEGTSPSLTLPRPRLPPRHNLTHQNPGLKRSFSQIQSPVTIGNIGISIPPIASLANGTNTIFSTLNVVHRAIFAFLITTIITAGIVSLLSLPATFFPASRLLIYTNLFLSLLASFFPLLAAILLSILFIVVPRTVGALTQSFGIVISMGGTVLAFLWVVWALCTVVLGFWAAAWFVEARRWAFVRSRRGQMEVGNWRGIFGEVGRNLRGTKDG</sequence>
<gene>
    <name evidence="3" type="ORF">CC80DRAFT_583175</name>
</gene>
<feature type="transmembrane region" description="Helical" evidence="2">
    <location>
        <begin position="330"/>
        <end position="354"/>
    </location>
</feature>
<evidence type="ECO:0000313" key="4">
    <source>
        <dbReference type="Proteomes" id="UP000800035"/>
    </source>
</evidence>
<protein>
    <recommendedName>
        <fullName evidence="5">Actin cortical patch SUR7/pH-response regulator PalI</fullName>
    </recommendedName>
</protein>
<dbReference type="Proteomes" id="UP000800035">
    <property type="component" value="Unassembled WGS sequence"/>
</dbReference>
<evidence type="ECO:0008006" key="5">
    <source>
        <dbReference type="Google" id="ProtNLM"/>
    </source>
</evidence>
<feature type="transmembrane region" description="Helical" evidence="2">
    <location>
        <begin position="374"/>
        <end position="399"/>
    </location>
</feature>
<dbReference type="PANTHER" id="PTHR28019">
    <property type="entry name" value="CELL MEMBRANE PROTEIN YLR413W-RELATED"/>
    <property type="match status" value="1"/>
</dbReference>
<reference evidence="3" key="1">
    <citation type="journal article" date="2020" name="Stud. Mycol.">
        <title>101 Dothideomycetes genomes: a test case for predicting lifestyles and emergence of pathogens.</title>
        <authorList>
            <person name="Haridas S."/>
            <person name="Albert R."/>
            <person name="Binder M."/>
            <person name="Bloem J."/>
            <person name="Labutti K."/>
            <person name="Salamov A."/>
            <person name="Andreopoulos B."/>
            <person name="Baker S."/>
            <person name="Barry K."/>
            <person name="Bills G."/>
            <person name="Bluhm B."/>
            <person name="Cannon C."/>
            <person name="Castanera R."/>
            <person name="Culley D."/>
            <person name="Daum C."/>
            <person name="Ezra D."/>
            <person name="Gonzalez J."/>
            <person name="Henrissat B."/>
            <person name="Kuo A."/>
            <person name="Liang C."/>
            <person name="Lipzen A."/>
            <person name="Lutzoni F."/>
            <person name="Magnuson J."/>
            <person name="Mondo S."/>
            <person name="Nolan M."/>
            <person name="Ohm R."/>
            <person name="Pangilinan J."/>
            <person name="Park H.-J."/>
            <person name="Ramirez L."/>
            <person name="Alfaro M."/>
            <person name="Sun H."/>
            <person name="Tritt A."/>
            <person name="Yoshinaga Y."/>
            <person name="Zwiers L.-H."/>
            <person name="Turgeon B."/>
            <person name="Goodwin S."/>
            <person name="Spatafora J."/>
            <person name="Crous P."/>
            <person name="Grigoriev I."/>
        </authorList>
    </citation>
    <scope>NUCLEOTIDE SEQUENCE</scope>
    <source>
        <strain evidence="3">CBS 675.92</strain>
    </source>
</reference>
<dbReference type="Pfam" id="PF06687">
    <property type="entry name" value="SUR7"/>
    <property type="match status" value="1"/>
</dbReference>
<feature type="region of interest" description="Disordered" evidence="1">
    <location>
        <begin position="221"/>
        <end position="249"/>
    </location>
</feature>
<accession>A0A6A5U903</accession>
<dbReference type="OrthoDB" id="4159154at2759"/>
<evidence type="ECO:0000256" key="1">
    <source>
        <dbReference type="SAM" id="MobiDB-lite"/>
    </source>
</evidence>